<dbReference type="AlphaFoldDB" id="A0A6J4HR99"/>
<reference evidence="1" key="1">
    <citation type="submission" date="2020-02" db="EMBL/GenBank/DDBJ databases">
        <authorList>
            <person name="Meier V. D."/>
        </authorList>
    </citation>
    <scope>NUCLEOTIDE SEQUENCE</scope>
    <source>
        <strain evidence="1">AVDCRST_MAG50</strain>
    </source>
</reference>
<organism evidence="1">
    <name type="scientific">uncultured Acidimicrobiales bacterium</name>
    <dbReference type="NCBI Taxonomy" id="310071"/>
    <lineage>
        <taxon>Bacteria</taxon>
        <taxon>Bacillati</taxon>
        <taxon>Actinomycetota</taxon>
        <taxon>Acidimicrobiia</taxon>
        <taxon>Acidimicrobiales</taxon>
        <taxon>environmental samples</taxon>
    </lineage>
</organism>
<sequence length="204" mass="22950">MRSVPASASDHPGTWKFGYPIYHAETGPQWRSWLEANHSTAHGVWLCSWRATSEKPRCAYPDVVEEAICFGWIDSTVNVLDEQRGLQLLTPRRPKSTWTRLNRRRFAEMESSGRMTEAGRRVAEAAQANGWWTILDPVEDLVEPHELALALDADVAARVAWNGFPPSARKAMLWWVISATQQATRARRIESIVAKAANGERAQG</sequence>
<evidence type="ECO:0008006" key="2">
    <source>
        <dbReference type="Google" id="ProtNLM"/>
    </source>
</evidence>
<name>A0A6J4HR99_9ACTN</name>
<dbReference type="EMBL" id="CADCTF010000057">
    <property type="protein sequence ID" value="CAA9229597.1"/>
    <property type="molecule type" value="Genomic_DNA"/>
</dbReference>
<gene>
    <name evidence="1" type="ORF">AVDCRST_MAG50-1036</name>
</gene>
<accession>A0A6J4HR99</accession>
<protein>
    <recommendedName>
        <fullName evidence="2">YdeI/OmpD-associated family protein</fullName>
    </recommendedName>
</protein>
<proteinExistence type="predicted"/>
<evidence type="ECO:0000313" key="1">
    <source>
        <dbReference type="EMBL" id="CAA9229597.1"/>
    </source>
</evidence>
<dbReference type="Pfam" id="PF13376">
    <property type="entry name" value="OmdA"/>
    <property type="match status" value="1"/>
</dbReference>